<evidence type="ECO:0000256" key="4">
    <source>
        <dbReference type="ARBA" id="ARBA00022989"/>
    </source>
</evidence>
<evidence type="ECO:0000256" key="5">
    <source>
        <dbReference type="ARBA" id="ARBA00023136"/>
    </source>
</evidence>
<keyword evidence="4 7" id="KW-1133">Transmembrane helix</keyword>
<feature type="transmembrane region" description="Helical" evidence="7">
    <location>
        <begin position="149"/>
        <end position="167"/>
    </location>
</feature>
<organism evidence="8 9">
    <name type="scientific">Pseudonocardia xishanensis</name>
    <dbReference type="NCBI Taxonomy" id="630995"/>
    <lineage>
        <taxon>Bacteria</taxon>
        <taxon>Bacillati</taxon>
        <taxon>Actinomycetota</taxon>
        <taxon>Actinomycetes</taxon>
        <taxon>Pseudonocardiales</taxon>
        <taxon>Pseudonocardiaceae</taxon>
        <taxon>Pseudonocardia</taxon>
    </lineage>
</organism>
<feature type="transmembrane region" description="Helical" evidence="7">
    <location>
        <begin position="199"/>
        <end position="217"/>
    </location>
</feature>
<dbReference type="RefSeq" id="WP_345415322.1">
    <property type="nucleotide sequence ID" value="NZ_BAABGT010000028.1"/>
</dbReference>
<gene>
    <name evidence="8" type="ORF">GCM10023175_21170</name>
</gene>
<reference evidence="9" key="1">
    <citation type="journal article" date="2019" name="Int. J. Syst. Evol. Microbiol.">
        <title>The Global Catalogue of Microorganisms (GCM) 10K type strain sequencing project: providing services to taxonomists for standard genome sequencing and annotation.</title>
        <authorList>
            <consortium name="The Broad Institute Genomics Platform"/>
            <consortium name="The Broad Institute Genome Sequencing Center for Infectious Disease"/>
            <person name="Wu L."/>
            <person name="Ma J."/>
        </authorList>
    </citation>
    <scope>NUCLEOTIDE SEQUENCE [LARGE SCALE GENOMIC DNA]</scope>
    <source>
        <strain evidence="9">JCM 17906</strain>
    </source>
</reference>
<keyword evidence="2" id="KW-1003">Cell membrane</keyword>
<dbReference type="EMBL" id="BAABGT010000028">
    <property type="protein sequence ID" value="GAA4543869.1"/>
    <property type="molecule type" value="Genomic_DNA"/>
</dbReference>
<evidence type="ECO:0000313" key="8">
    <source>
        <dbReference type="EMBL" id="GAA4543869.1"/>
    </source>
</evidence>
<dbReference type="Pfam" id="PF02653">
    <property type="entry name" value="BPD_transp_2"/>
    <property type="match status" value="1"/>
</dbReference>
<feature type="transmembrane region" description="Helical" evidence="7">
    <location>
        <begin position="245"/>
        <end position="267"/>
    </location>
</feature>
<feature type="transmembrane region" description="Helical" evidence="7">
    <location>
        <begin position="287"/>
        <end position="309"/>
    </location>
</feature>
<keyword evidence="3 7" id="KW-0812">Transmembrane</keyword>
<feature type="region of interest" description="Disordered" evidence="6">
    <location>
        <begin position="350"/>
        <end position="371"/>
    </location>
</feature>
<keyword evidence="5 7" id="KW-0472">Membrane</keyword>
<evidence type="ECO:0000256" key="3">
    <source>
        <dbReference type="ARBA" id="ARBA00022692"/>
    </source>
</evidence>
<comment type="subcellular location">
    <subcellularLocation>
        <location evidence="1">Cell membrane</location>
        <topology evidence="1">Multi-pass membrane protein</topology>
    </subcellularLocation>
</comment>
<protein>
    <submittedName>
        <fullName evidence="8">ABC transporter permease</fullName>
    </submittedName>
</protein>
<feature type="transmembrane region" description="Helical" evidence="7">
    <location>
        <begin position="62"/>
        <end position="82"/>
    </location>
</feature>
<dbReference type="PANTHER" id="PTHR47089:SF1">
    <property type="entry name" value="GUANOSINE ABC TRANSPORTER PERMEASE PROTEIN NUPP"/>
    <property type="match status" value="1"/>
</dbReference>
<dbReference type="InterPro" id="IPR001851">
    <property type="entry name" value="ABC_transp_permease"/>
</dbReference>
<dbReference type="CDD" id="cd06580">
    <property type="entry name" value="TM_PBP1_transp_TpRbsC_like"/>
    <property type="match status" value="1"/>
</dbReference>
<evidence type="ECO:0000256" key="6">
    <source>
        <dbReference type="SAM" id="MobiDB-lite"/>
    </source>
</evidence>
<name>A0ABP8RNT5_9PSEU</name>
<evidence type="ECO:0000256" key="1">
    <source>
        <dbReference type="ARBA" id="ARBA00004651"/>
    </source>
</evidence>
<feature type="transmembrane region" description="Helical" evidence="7">
    <location>
        <begin position="321"/>
        <end position="346"/>
    </location>
</feature>
<dbReference type="Proteomes" id="UP001501598">
    <property type="component" value="Unassembled WGS sequence"/>
</dbReference>
<evidence type="ECO:0000313" key="9">
    <source>
        <dbReference type="Proteomes" id="UP001501598"/>
    </source>
</evidence>
<proteinExistence type="predicted"/>
<comment type="caution">
    <text evidence="8">The sequence shown here is derived from an EMBL/GenBank/DDBJ whole genome shotgun (WGS) entry which is preliminary data.</text>
</comment>
<evidence type="ECO:0000256" key="7">
    <source>
        <dbReference type="SAM" id="Phobius"/>
    </source>
</evidence>
<evidence type="ECO:0000256" key="2">
    <source>
        <dbReference type="ARBA" id="ARBA00022475"/>
    </source>
</evidence>
<feature type="transmembrane region" description="Helical" evidence="7">
    <location>
        <begin position="21"/>
        <end position="42"/>
    </location>
</feature>
<accession>A0ABP8RNT5</accession>
<feature type="transmembrane region" description="Helical" evidence="7">
    <location>
        <begin position="94"/>
        <end position="113"/>
    </location>
</feature>
<keyword evidence="9" id="KW-1185">Reference proteome</keyword>
<sequence>MRRLAALIPRADRRALRGAAVSMLAVVLALAASLLVIAWSGAPVGDAARAMWDGVFGSPAQFGATLTKFVPLVLAAVGWVVASRAGRLNVGLEGQILAGGTTAAVVGLSLSGLPMAVHLPLAVLAGAAGGAALGGIAAWLWARRGVNDFIATLLLTLIMTQAVSWLANGPLEEPTGTLGQTSPVADSARWPVLLARTTLRWDIVLVVVLVLVAAYVLRRTVVGYRLRLTGANPTAAKATGTRTRLVGVGALCTSAAIAGVAGSSLVLAAPAGNLAPGFSANYGFDGIVVALLARNNPLACIPAALLLAALRQGGGLLEARVGISSGLVTATQAVVILLVTGSAWLVDRRRSRPADARPAQPQERVSEGAHS</sequence>
<dbReference type="PANTHER" id="PTHR47089">
    <property type="entry name" value="ABC TRANSPORTER, PERMEASE PROTEIN"/>
    <property type="match status" value="1"/>
</dbReference>
<feature type="transmembrane region" description="Helical" evidence="7">
    <location>
        <begin position="119"/>
        <end position="142"/>
    </location>
</feature>